<gene>
    <name evidence="3" type="ORF">GIY23_14180</name>
</gene>
<dbReference type="EMBL" id="CP045929">
    <property type="protein sequence ID" value="QGK70518.1"/>
    <property type="molecule type" value="Genomic_DNA"/>
</dbReference>
<dbReference type="InterPro" id="IPR018309">
    <property type="entry name" value="Tscrpt_reg_PadR_C"/>
</dbReference>
<dbReference type="SUPFAM" id="SSF46785">
    <property type="entry name" value="Winged helix' DNA-binding domain"/>
    <property type="match status" value="1"/>
</dbReference>
<proteinExistence type="predicted"/>
<name>A0A5Q3Q7C4_9PSEU</name>
<feature type="domain" description="Transcription regulator PadR C-terminal" evidence="2">
    <location>
        <begin position="92"/>
        <end position="175"/>
    </location>
</feature>
<keyword evidence="4" id="KW-1185">Reference proteome</keyword>
<dbReference type="Gene3D" id="1.10.10.10">
    <property type="entry name" value="Winged helix-like DNA-binding domain superfamily/Winged helix DNA-binding domain"/>
    <property type="match status" value="1"/>
</dbReference>
<evidence type="ECO:0000313" key="3">
    <source>
        <dbReference type="EMBL" id="QGK70518.1"/>
    </source>
</evidence>
<dbReference type="RefSeq" id="WP_154077100.1">
    <property type="nucleotide sequence ID" value="NZ_CP045929.1"/>
</dbReference>
<dbReference type="PANTHER" id="PTHR43252:SF4">
    <property type="entry name" value="TRANSCRIPTIONAL REGULATORY PROTEIN"/>
    <property type="match status" value="1"/>
</dbReference>
<dbReference type="Proteomes" id="UP000371041">
    <property type="component" value="Chromosome"/>
</dbReference>
<accession>A0A5Q3Q7C4</accession>
<reference evidence="4" key="1">
    <citation type="submission" date="2019-11" db="EMBL/GenBank/DDBJ databases">
        <title>The complete genome sequence of Saccharopolyspora sp. E2A.</title>
        <authorList>
            <person name="Zhang G."/>
        </authorList>
    </citation>
    <scope>NUCLEOTIDE SEQUENCE [LARGE SCALE GENOMIC DNA]</scope>
    <source>
        <strain evidence="4">E2A</strain>
    </source>
</reference>
<feature type="domain" description="Transcription regulator PadR N-terminal" evidence="1">
    <location>
        <begin position="7"/>
        <end position="80"/>
    </location>
</feature>
<protein>
    <submittedName>
        <fullName evidence="3">PadR family transcriptional regulator</fullName>
    </submittedName>
</protein>
<dbReference type="KEGG" id="sace:GIY23_14180"/>
<dbReference type="Pfam" id="PF03551">
    <property type="entry name" value="PadR"/>
    <property type="match status" value="1"/>
</dbReference>
<dbReference type="Pfam" id="PF10400">
    <property type="entry name" value="Vir_act_alpha_C"/>
    <property type="match status" value="1"/>
</dbReference>
<evidence type="ECO:0000259" key="2">
    <source>
        <dbReference type="Pfam" id="PF10400"/>
    </source>
</evidence>
<dbReference type="InterPro" id="IPR005149">
    <property type="entry name" value="Tscrpt_reg_PadR_N"/>
</dbReference>
<organism evidence="3 4">
    <name type="scientific">Allosaccharopolyspora coralli</name>
    <dbReference type="NCBI Taxonomy" id="2665642"/>
    <lineage>
        <taxon>Bacteria</taxon>
        <taxon>Bacillati</taxon>
        <taxon>Actinomycetota</taxon>
        <taxon>Actinomycetes</taxon>
        <taxon>Pseudonocardiales</taxon>
        <taxon>Pseudonocardiaceae</taxon>
        <taxon>Allosaccharopolyspora</taxon>
    </lineage>
</organism>
<dbReference type="Gene3D" id="6.10.140.190">
    <property type="match status" value="1"/>
</dbReference>
<dbReference type="AlphaFoldDB" id="A0A5Q3Q7C4"/>
<dbReference type="InterPro" id="IPR036388">
    <property type="entry name" value="WH-like_DNA-bd_sf"/>
</dbReference>
<evidence type="ECO:0000313" key="4">
    <source>
        <dbReference type="Proteomes" id="UP000371041"/>
    </source>
</evidence>
<dbReference type="PANTHER" id="PTHR43252">
    <property type="entry name" value="TRANSCRIPTIONAL REGULATOR YQJI"/>
    <property type="match status" value="1"/>
</dbReference>
<evidence type="ECO:0000259" key="1">
    <source>
        <dbReference type="Pfam" id="PF03551"/>
    </source>
</evidence>
<dbReference type="InterPro" id="IPR036390">
    <property type="entry name" value="WH_DNA-bd_sf"/>
</dbReference>
<sequence length="189" mass="21437">MALEHALLLSLEERSGSGYELTHRFENSIGFFWKASHQQIYRTLKRMVAHGWVRCDEIAQRGRPDKKLYAVSDGGRAELRRWLAEPGDPVTVRHELAVKVRGAALGDLDAVIDDIARHRDRHAERLELYRGIEQRDFPDSDGLSGQALHHHLVLRGGIRLEDSLVAWCDEMLGALRDDRPGTSGESPER</sequence>